<dbReference type="InterPro" id="IPR000477">
    <property type="entry name" value="RT_dom"/>
</dbReference>
<name>A0A9Q3F524_9BASI</name>
<proteinExistence type="predicted"/>
<comment type="caution">
    <text evidence="2">The sequence shown here is derived from an EMBL/GenBank/DDBJ whole genome shotgun (WGS) entry which is preliminary data.</text>
</comment>
<organism evidence="2 3">
    <name type="scientific">Austropuccinia psidii MF-1</name>
    <dbReference type="NCBI Taxonomy" id="1389203"/>
    <lineage>
        <taxon>Eukaryota</taxon>
        <taxon>Fungi</taxon>
        <taxon>Dikarya</taxon>
        <taxon>Basidiomycota</taxon>
        <taxon>Pucciniomycotina</taxon>
        <taxon>Pucciniomycetes</taxon>
        <taxon>Pucciniales</taxon>
        <taxon>Sphaerophragmiaceae</taxon>
        <taxon>Austropuccinia</taxon>
    </lineage>
</organism>
<reference evidence="2" key="1">
    <citation type="submission" date="2021-03" db="EMBL/GenBank/DDBJ databases">
        <title>Draft genome sequence of rust myrtle Austropuccinia psidii MF-1, a brazilian biotype.</title>
        <authorList>
            <person name="Quecine M.C."/>
            <person name="Pachon D.M.R."/>
            <person name="Bonatelli M.L."/>
            <person name="Correr F.H."/>
            <person name="Franceschini L.M."/>
            <person name="Leite T.F."/>
            <person name="Margarido G.R.A."/>
            <person name="Almeida C.A."/>
            <person name="Ferrarezi J.A."/>
            <person name="Labate C.A."/>
        </authorList>
    </citation>
    <scope>NUCLEOTIDE SEQUENCE</scope>
    <source>
        <strain evidence="2">MF-1</strain>
    </source>
</reference>
<dbReference type="PANTHER" id="PTHR24559">
    <property type="entry name" value="TRANSPOSON TY3-I GAG-POL POLYPROTEIN"/>
    <property type="match status" value="1"/>
</dbReference>
<keyword evidence="3" id="KW-1185">Reference proteome</keyword>
<dbReference type="Pfam" id="PF00078">
    <property type="entry name" value="RVT_1"/>
    <property type="match status" value="1"/>
</dbReference>
<evidence type="ECO:0000259" key="1">
    <source>
        <dbReference type="Pfam" id="PF00078"/>
    </source>
</evidence>
<dbReference type="SUPFAM" id="SSF56672">
    <property type="entry name" value="DNA/RNA polymerases"/>
    <property type="match status" value="1"/>
</dbReference>
<evidence type="ECO:0000313" key="2">
    <source>
        <dbReference type="EMBL" id="MBW0531403.1"/>
    </source>
</evidence>
<dbReference type="PANTHER" id="PTHR24559:SF444">
    <property type="entry name" value="REVERSE TRANSCRIPTASE DOMAIN-CONTAINING PROTEIN"/>
    <property type="match status" value="1"/>
</dbReference>
<accession>A0A9Q3F524</accession>
<evidence type="ECO:0000313" key="3">
    <source>
        <dbReference type="Proteomes" id="UP000765509"/>
    </source>
</evidence>
<feature type="domain" description="Reverse transcriptase" evidence="1">
    <location>
        <begin position="240"/>
        <end position="334"/>
    </location>
</feature>
<sequence>MSEFMIHRRILRQCVGGLEHAVKSRTTEQSSAKDIINILEEVTTRAKIGSSRVNLRTRFNTPWKDSVDKIPQENSNNVKYEPADTFRKCHIFQSTNRLSNTSPKRGKINEIDIEKEPYVEKDDIIEDSSDDKSSIFSESSKDIENINATFEIILLYNHKEAFASDKEPLQAIIGHEVDIILNIERPYPPLLRRPAYPATPKSREALEIHIKELLDLGVIRKGGHNEEVEITTPVIVGWHNGKSRMVGDFRALNTYTVPDRYPIPKIQIALTQISQAVYITTMDAFKGFHQNVVTPRARKYLRIIVHCGVYEYVRMPFGMKNSPSHFQGMMNEIFPEELSKGWLII</sequence>
<dbReference type="InterPro" id="IPR043128">
    <property type="entry name" value="Rev_trsase/Diguanyl_cyclase"/>
</dbReference>
<dbReference type="EMBL" id="AVOT02036811">
    <property type="protein sequence ID" value="MBW0531403.1"/>
    <property type="molecule type" value="Genomic_DNA"/>
</dbReference>
<protein>
    <recommendedName>
        <fullName evidence="1">Reverse transcriptase domain-containing protein</fullName>
    </recommendedName>
</protein>
<dbReference type="Proteomes" id="UP000765509">
    <property type="component" value="Unassembled WGS sequence"/>
</dbReference>
<dbReference type="Gene3D" id="3.30.70.270">
    <property type="match status" value="1"/>
</dbReference>
<dbReference type="InterPro" id="IPR053134">
    <property type="entry name" value="RNA-dir_DNA_polymerase"/>
</dbReference>
<dbReference type="AlphaFoldDB" id="A0A9Q3F524"/>
<gene>
    <name evidence="2" type="ORF">O181_071118</name>
</gene>
<dbReference type="InterPro" id="IPR043502">
    <property type="entry name" value="DNA/RNA_pol_sf"/>
</dbReference>
<dbReference type="CDD" id="cd01647">
    <property type="entry name" value="RT_LTR"/>
    <property type="match status" value="1"/>
</dbReference>
<dbReference type="Gene3D" id="3.10.10.10">
    <property type="entry name" value="HIV Type 1 Reverse Transcriptase, subunit A, domain 1"/>
    <property type="match status" value="1"/>
</dbReference>